<comment type="caution">
    <text evidence="1">The sequence shown here is derived from an EMBL/GenBank/DDBJ whole genome shotgun (WGS) entry which is preliminary data.</text>
</comment>
<proteinExistence type="predicted"/>
<sequence>MFYFVHIIIKYTHGNMVSFGNYEQFLAIHQERISLFLLKININEF</sequence>
<evidence type="ECO:0000313" key="1">
    <source>
        <dbReference type="EMBL" id="CAD2197250.1"/>
    </source>
</evidence>
<gene>
    <name evidence="1" type="ORF">MENT_LOCUS50479</name>
</gene>
<protein>
    <submittedName>
        <fullName evidence="1">Uncharacterized protein</fullName>
    </submittedName>
</protein>
<accession>A0A6V7XD34</accession>
<dbReference type="AlphaFoldDB" id="A0A6V7XD34"/>
<dbReference type="EMBL" id="CAJEWN010001411">
    <property type="protein sequence ID" value="CAD2197250.1"/>
    <property type="molecule type" value="Genomic_DNA"/>
</dbReference>
<organism evidence="1 2">
    <name type="scientific">Meloidogyne enterolobii</name>
    <name type="common">Root-knot nematode worm</name>
    <name type="synonym">Meloidogyne mayaguensis</name>
    <dbReference type="NCBI Taxonomy" id="390850"/>
    <lineage>
        <taxon>Eukaryota</taxon>
        <taxon>Metazoa</taxon>
        <taxon>Ecdysozoa</taxon>
        <taxon>Nematoda</taxon>
        <taxon>Chromadorea</taxon>
        <taxon>Rhabditida</taxon>
        <taxon>Tylenchina</taxon>
        <taxon>Tylenchomorpha</taxon>
        <taxon>Tylenchoidea</taxon>
        <taxon>Meloidogynidae</taxon>
        <taxon>Meloidogyninae</taxon>
        <taxon>Meloidogyne</taxon>
    </lineage>
</organism>
<reference evidence="1 2" key="1">
    <citation type="submission" date="2020-08" db="EMBL/GenBank/DDBJ databases">
        <authorList>
            <person name="Koutsovoulos G."/>
            <person name="Danchin GJ E."/>
        </authorList>
    </citation>
    <scope>NUCLEOTIDE SEQUENCE [LARGE SCALE GENOMIC DNA]</scope>
</reference>
<evidence type="ECO:0000313" key="2">
    <source>
        <dbReference type="Proteomes" id="UP000580250"/>
    </source>
</evidence>
<name>A0A6V7XD34_MELEN</name>
<dbReference type="Proteomes" id="UP000580250">
    <property type="component" value="Unassembled WGS sequence"/>
</dbReference>